<reference evidence="2 3" key="2">
    <citation type="submission" date="2016-05" db="EMBL/GenBank/DDBJ databases">
        <title>Lineage-specific infection strategies underlie the spectrum of fungal disease in amphibians.</title>
        <authorList>
            <person name="Cuomo C.A."/>
            <person name="Farrer R.A."/>
            <person name="James T."/>
            <person name="Longcore J."/>
            <person name="Birren B."/>
        </authorList>
    </citation>
    <scope>NUCLEOTIDE SEQUENCE [LARGE SCALE GENOMIC DNA]</scope>
    <source>
        <strain evidence="2 3">JEL423</strain>
    </source>
</reference>
<evidence type="ECO:0000313" key="2">
    <source>
        <dbReference type="EMBL" id="OAJ43412.1"/>
    </source>
</evidence>
<evidence type="ECO:0000313" key="3">
    <source>
        <dbReference type="Proteomes" id="UP000077115"/>
    </source>
</evidence>
<gene>
    <name evidence="2" type="ORF">BDEG_26774</name>
</gene>
<dbReference type="VEuPathDB" id="FungiDB:BDEG_26774"/>
<dbReference type="OrthoDB" id="2408655at2759"/>
<name>A0A177WU27_BATDL</name>
<proteinExistence type="predicted"/>
<evidence type="ECO:0000256" key="1">
    <source>
        <dbReference type="SAM" id="MobiDB-lite"/>
    </source>
</evidence>
<accession>A0A177WU27</accession>
<dbReference type="Proteomes" id="UP000077115">
    <property type="component" value="Unassembled WGS sequence"/>
</dbReference>
<sequence>MDCSITSKPLALVETFSDSHWKQHDLLPPSTSSHPPPLPRTIVRPAPSVTIKRKGQHKKPLDQCSLAQLEQMLKANTQLLHNQQVLQSLPDQGKALEQTNKDIQMWLEKRQKESVLSQTQLSAEHSQSESTDITLDYLDTRMQSLNVTDTPLPIILTKRQVRDQATCRAGNSNSGRMGHISLAESIDIQNTRRQIIETQRLNSAMEKLRKSASIASLTSEFFKGNADSSASLGEFMTGANGYRDGSAANSELDFNDDLSDLSFEDDQ</sequence>
<organism evidence="2 3">
    <name type="scientific">Batrachochytrium dendrobatidis (strain JEL423)</name>
    <dbReference type="NCBI Taxonomy" id="403673"/>
    <lineage>
        <taxon>Eukaryota</taxon>
        <taxon>Fungi</taxon>
        <taxon>Fungi incertae sedis</taxon>
        <taxon>Chytridiomycota</taxon>
        <taxon>Chytridiomycota incertae sedis</taxon>
        <taxon>Chytridiomycetes</taxon>
        <taxon>Rhizophydiales</taxon>
        <taxon>Rhizophydiales incertae sedis</taxon>
        <taxon>Batrachochytrium</taxon>
    </lineage>
</organism>
<reference evidence="2 3" key="1">
    <citation type="submission" date="2006-10" db="EMBL/GenBank/DDBJ databases">
        <title>The Genome Sequence of Batrachochytrium dendrobatidis JEL423.</title>
        <authorList>
            <consortium name="The Broad Institute Genome Sequencing Platform"/>
            <person name="Birren B."/>
            <person name="Lander E."/>
            <person name="Galagan J."/>
            <person name="Cuomo C."/>
            <person name="Devon K."/>
            <person name="Jaffe D."/>
            <person name="Butler J."/>
            <person name="Alvarez P."/>
            <person name="Gnerre S."/>
            <person name="Grabherr M."/>
            <person name="Kleber M."/>
            <person name="Mauceli E."/>
            <person name="Brockman W."/>
            <person name="Young S."/>
            <person name="LaButti K."/>
            <person name="Sykes S."/>
            <person name="DeCaprio D."/>
            <person name="Crawford M."/>
            <person name="Koehrsen M."/>
            <person name="Engels R."/>
            <person name="Montgomery P."/>
            <person name="Pearson M."/>
            <person name="Howarth C."/>
            <person name="Larson L."/>
            <person name="White J."/>
            <person name="O'Leary S."/>
            <person name="Kodira C."/>
            <person name="Zeng Q."/>
            <person name="Yandava C."/>
            <person name="Alvarado L."/>
            <person name="Longcore J."/>
            <person name="James T."/>
        </authorList>
    </citation>
    <scope>NUCLEOTIDE SEQUENCE [LARGE SCALE GENOMIC DNA]</scope>
    <source>
        <strain evidence="2 3">JEL423</strain>
    </source>
</reference>
<dbReference type="EMBL" id="DS022310">
    <property type="protein sequence ID" value="OAJ43412.1"/>
    <property type="molecule type" value="Genomic_DNA"/>
</dbReference>
<feature type="region of interest" description="Disordered" evidence="1">
    <location>
        <begin position="24"/>
        <end position="43"/>
    </location>
</feature>
<dbReference type="AlphaFoldDB" id="A0A177WU27"/>
<dbReference type="STRING" id="403673.A0A177WU27"/>
<protein>
    <submittedName>
        <fullName evidence="2">Uncharacterized protein</fullName>
    </submittedName>
</protein>